<dbReference type="InterPro" id="IPR052233">
    <property type="entry name" value="Rho-type_GEFs"/>
</dbReference>
<dbReference type="PANTHER" id="PTHR46572">
    <property type="entry name" value="RHO1 GDP-GTP EXCHANGE PROTEIN 1-RELATED"/>
    <property type="match status" value="1"/>
</dbReference>
<feature type="domain" description="PH" evidence="3">
    <location>
        <begin position="1"/>
        <end position="45"/>
    </location>
</feature>
<dbReference type="Pfam" id="PF15405">
    <property type="entry name" value="PH_5"/>
    <property type="match status" value="1"/>
</dbReference>
<dbReference type="Gene3D" id="2.30.29.30">
    <property type="entry name" value="Pleckstrin-homology domain (PH domain)/Phosphotyrosine-binding domain (PTB)"/>
    <property type="match status" value="1"/>
</dbReference>
<keyword evidence="1" id="KW-0597">Phosphoprotein</keyword>
<gene>
    <name evidence="4" type="primary">ROM2_10</name>
    <name evidence="4" type="ORF">K7432_011331</name>
</gene>
<keyword evidence="5" id="KW-1185">Reference proteome</keyword>
<dbReference type="InterPro" id="IPR001849">
    <property type="entry name" value="PH_domain"/>
</dbReference>
<dbReference type="PANTHER" id="PTHR46572:SF1">
    <property type="entry name" value="RHO1 GUANINE NUCLEOTIDE EXCHANGE FACTOR TUS1"/>
    <property type="match status" value="1"/>
</dbReference>
<name>A0ABR2VU71_9FUNG</name>
<dbReference type="InterPro" id="IPR011993">
    <property type="entry name" value="PH-like_dom_sf"/>
</dbReference>
<dbReference type="Pfam" id="PF00780">
    <property type="entry name" value="CNH"/>
    <property type="match status" value="1"/>
</dbReference>
<dbReference type="CDD" id="cd00821">
    <property type="entry name" value="PH"/>
    <property type="match status" value="1"/>
</dbReference>
<evidence type="ECO:0000313" key="5">
    <source>
        <dbReference type="Proteomes" id="UP001479436"/>
    </source>
</evidence>
<accession>A0ABR2VU71</accession>
<dbReference type="SUPFAM" id="SSF50729">
    <property type="entry name" value="PH domain-like"/>
    <property type="match status" value="1"/>
</dbReference>
<protein>
    <submittedName>
        <fullName evidence="4">RHO1 GDP-GTP exchange protein 2</fullName>
    </submittedName>
</protein>
<dbReference type="InterPro" id="IPR001180">
    <property type="entry name" value="CNH_dom"/>
</dbReference>
<dbReference type="InterPro" id="IPR041675">
    <property type="entry name" value="PH_5"/>
</dbReference>
<sequence>MVESAKSGFPFCFTHIGKRGSTYTLIASSPADRKQWIDRIQDQRARRIMERQHVFDIITISDSTFGLVCRTNCSTHYVTPQNSRKIVIGADDGVYVGIEGDSTSFTKVLNLEKIRHIEILEDYKMMLVLQDKLLLSYSIALLDDPKKLSNRNGQKLASNVTYFCAGALNDRKYVAVLKLKGLKSSCKILEPI</sequence>
<evidence type="ECO:0000256" key="1">
    <source>
        <dbReference type="ARBA" id="ARBA00022553"/>
    </source>
</evidence>
<comment type="caution">
    <text evidence="4">The sequence shown here is derived from an EMBL/GenBank/DDBJ whole genome shotgun (WGS) entry which is preliminary data.</text>
</comment>
<organism evidence="4 5">
    <name type="scientific">Basidiobolus ranarum</name>
    <dbReference type="NCBI Taxonomy" id="34480"/>
    <lineage>
        <taxon>Eukaryota</taxon>
        <taxon>Fungi</taxon>
        <taxon>Fungi incertae sedis</taxon>
        <taxon>Zoopagomycota</taxon>
        <taxon>Entomophthoromycotina</taxon>
        <taxon>Basidiobolomycetes</taxon>
        <taxon>Basidiobolales</taxon>
        <taxon>Basidiobolaceae</taxon>
        <taxon>Basidiobolus</taxon>
    </lineage>
</organism>
<dbReference type="Proteomes" id="UP001479436">
    <property type="component" value="Unassembled WGS sequence"/>
</dbReference>
<evidence type="ECO:0000313" key="4">
    <source>
        <dbReference type="EMBL" id="KAK9702282.1"/>
    </source>
</evidence>
<evidence type="ECO:0000256" key="2">
    <source>
        <dbReference type="ARBA" id="ARBA00022658"/>
    </source>
</evidence>
<keyword evidence="2" id="KW-0344">Guanine-nucleotide releasing factor</keyword>
<reference evidence="4 5" key="1">
    <citation type="submission" date="2023-04" db="EMBL/GenBank/DDBJ databases">
        <title>Genome of Basidiobolus ranarum AG-B5.</title>
        <authorList>
            <person name="Stajich J.E."/>
            <person name="Carter-House D."/>
            <person name="Gryganskyi A."/>
        </authorList>
    </citation>
    <scope>NUCLEOTIDE SEQUENCE [LARGE SCALE GENOMIC DNA]</scope>
    <source>
        <strain evidence="4 5">AG-B5</strain>
    </source>
</reference>
<proteinExistence type="predicted"/>
<dbReference type="EMBL" id="JASJQH010007740">
    <property type="protein sequence ID" value="KAK9702282.1"/>
    <property type="molecule type" value="Genomic_DNA"/>
</dbReference>
<evidence type="ECO:0000259" key="3">
    <source>
        <dbReference type="PROSITE" id="PS50003"/>
    </source>
</evidence>
<dbReference type="PROSITE" id="PS50003">
    <property type="entry name" value="PH_DOMAIN"/>
    <property type="match status" value="1"/>
</dbReference>